<sequence length="219" mass="24674">MHAVADLFMYADETGDLDMAGTAGASRYFGFGTAVFADGHGKELWEGLQLRCDLESRGVRLPRGFHAKNDSHATRSEVFALIQAQRPRFDTTFLLKANAYRSIREAGPVRLYKVAWYLHFKEIARQVSHPGDRLFVIVGSLQTNNKRDAIRHALEDVCAQVDDRTIVPCIWDAPSSWGIQVADYGLWAVQRKLEGRTCSWFDLCVKPGLRSIFAPWGRA</sequence>
<keyword evidence="2" id="KW-1185">Reference proteome</keyword>
<dbReference type="Pfam" id="PF12686">
    <property type="entry name" value="DUF3800"/>
    <property type="match status" value="1"/>
</dbReference>
<comment type="caution">
    <text evidence="1">The sequence shown here is derived from an EMBL/GenBank/DDBJ whole genome shotgun (WGS) entry which is preliminary data.</text>
</comment>
<proteinExistence type="predicted"/>
<evidence type="ECO:0000313" key="1">
    <source>
        <dbReference type="EMBL" id="GLH94967.1"/>
    </source>
</evidence>
<reference evidence="1" key="1">
    <citation type="submission" date="2022-12" db="EMBL/GenBank/DDBJ databases">
        <title>New Phytohabitans aurantiacus sp. RD004123 nov., an actinomycete isolated from soil.</title>
        <authorList>
            <person name="Triningsih D.W."/>
            <person name="Harunari E."/>
            <person name="Igarashi Y."/>
        </authorList>
    </citation>
    <scope>NUCLEOTIDE SEQUENCE</scope>
    <source>
        <strain evidence="1">RD004123</strain>
    </source>
</reference>
<dbReference type="InterPro" id="IPR024524">
    <property type="entry name" value="DUF3800"/>
</dbReference>
<organism evidence="1 2">
    <name type="scientific">Phytohabitans aurantiacus</name>
    <dbReference type="NCBI Taxonomy" id="3016789"/>
    <lineage>
        <taxon>Bacteria</taxon>
        <taxon>Bacillati</taxon>
        <taxon>Actinomycetota</taxon>
        <taxon>Actinomycetes</taxon>
        <taxon>Micromonosporales</taxon>
        <taxon>Micromonosporaceae</taxon>
    </lineage>
</organism>
<gene>
    <name evidence="1" type="ORF">Pa4123_02390</name>
</gene>
<dbReference type="Proteomes" id="UP001144280">
    <property type="component" value="Unassembled WGS sequence"/>
</dbReference>
<evidence type="ECO:0008006" key="3">
    <source>
        <dbReference type="Google" id="ProtNLM"/>
    </source>
</evidence>
<name>A0ABQ5QLA7_9ACTN</name>
<accession>A0ABQ5QLA7</accession>
<evidence type="ECO:0000313" key="2">
    <source>
        <dbReference type="Proteomes" id="UP001144280"/>
    </source>
</evidence>
<protein>
    <recommendedName>
        <fullName evidence="3">DUF3800 domain-containing protein</fullName>
    </recommendedName>
</protein>
<dbReference type="EMBL" id="BSDI01000001">
    <property type="protein sequence ID" value="GLH94967.1"/>
    <property type="molecule type" value="Genomic_DNA"/>
</dbReference>